<organism evidence="1 2">
    <name type="scientific">Rufibacter immobilis</name>
    <dbReference type="NCBI Taxonomy" id="1348778"/>
    <lineage>
        <taxon>Bacteria</taxon>
        <taxon>Pseudomonadati</taxon>
        <taxon>Bacteroidota</taxon>
        <taxon>Cytophagia</taxon>
        <taxon>Cytophagales</taxon>
        <taxon>Hymenobacteraceae</taxon>
        <taxon>Rufibacter</taxon>
    </lineage>
</organism>
<dbReference type="Proteomes" id="UP000271010">
    <property type="component" value="Unassembled WGS sequence"/>
</dbReference>
<evidence type="ECO:0000313" key="2">
    <source>
        <dbReference type="Proteomes" id="UP000271010"/>
    </source>
</evidence>
<evidence type="ECO:0000313" key="1">
    <source>
        <dbReference type="EMBL" id="RNI30858.1"/>
    </source>
</evidence>
<sequence length="232" mass="27050">MKLAIMQPYFFPYIGYYQLLHAVDKFVIYDDVNFIKRGWINRNNILINNKPSLFTIPLTGASQNKLIKEVTVTDLEKWSNTFFKTIEQSYKKAPFYNATISILKNVLYSEHQNIADLCYASLVAVVEYLGLTTQIIRSSAIYNNQELKGQARILDICLQENSKVYINPKGGMDLYNKEIFEKEGVKLQFIQSLDVRYKQYTSEFVPWLSMIDVLMFNSPAEIKIMLDKYELI</sequence>
<evidence type="ECO:0008006" key="3">
    <source>
        <dbReference type="Google" id="ProtNLM"/>
    </source>
</evidence>
<reference evidence="1 2" key="1">
    <citation type="submission" date="2018-11" db="EMBL/GenBank/DDBJ databases">
        <title>Rufibacter latericius sp. nov., isolated from water in Baiyang Lake.</title>
        <authorList>
            <person name="Yang Y."/>
        </authorList>
    </citation>
    <scope>NUCLEOTIDE SEQUENCE [LARGE SCALE GENOMIC DNA]</scope>
    <source>
        <strain evidence="1 2">MCC P1</strain>
    </source>
</reference>
<name>A0A3M9N1F6_9BACT</name>
<dbReference type="AlphaFoldDB" id="A0A3M9N1F6"/>
<dbReference type="Pfam" id="PF08889">
    <property type="entry name" value="WbqC"/>
    <property type="match status" value="1"/>
</dbReference>
<dbReference type="OrthoDB" id="3611744at2"/>
<proteinExistence type="predicted"/>
<protein>
    <recommendedName>
        <fullName evidence="3">Glycine transferase</fullName>
    </recommendedName>
</protein>
<gene>
    <name evidence="1" type="ORF">EFA69_07070</name>
</gene>
<dbReference type="InterPro" id="IPR014985">
    <property type="entry name" value="WbqC"/>
</dbReference>
<accession>A0A3M9N1F6</accession>
<dbReference type="RefSeq" id="WP_123132401.1">
    <property type="nucleotide sequence ID" value="NZ_RJJE01000007.1"/>
</dbReference>
<comment type="caution">
    <text evidence="1">The sequence shown here is derived from an EMBL/GenBank/DDBJ whole genome shotgun (WGS) entry which is preliminary data.</text>
</comment>
<keyword evidence="2" id="KW-1185">Reference proteome</keyword>
<dbReference type="EMBL" id="RJJE01000007">
    <property type="protein sequence ID" value="RNI30858.1"/>
    <property type="molecule type" value="Genomic_DNA"/>
</dbReference>